<dbReference type="PANTHER" id="PTHR30411:SF0">
    <property type="entry name" value="CYS-TRNA(PRO)_CYS-TRNA(CYS) DEACYLASE YBAK"/>
    <property type="match status" value="1"/>
</dbReference>
<reference evidence="7" key="1">
    <citation type="journal article" date="2015" name="BMC Genomics">
        <title>Comparative genomics of Fructobacillus spp. and Leuconostoc spp. reveals niche-specific evolution of Fructobacillus spp.</title>
        <authorList>
            <person name="Endo A."/>
            <person name="Tanizawa Y."/>
            <person name="Tanaka N."/>
            <person name="Maeno S."/>
            <person name="Kumar H."/>
            <person name="Shiwa Y."/>
            <person name="Okada S."/>
            <person name="Yoshikawa H."/>
            <person name="Dicks L."/>
            <person name="Nakagawa J."/>
            <person name="Arita M."/>
        </authorList>
    </citation>
    <scope>NUCLEOTIDE SEQUENCE [LARGE SCALE GENOMIC DNA]</scope>
    <source>
        <strain evidence="7">F214-1</strain>
    </source>
</reference>
<protein>
    <recommendedName>
        <fullName evidence="4">Cys-tRNA(Pro)/Cys-tRNA(Cys) deacylase</fullName>
        <ecNumber evidence="4">4.2.-.-</ecNumber>
    </recommendedName>
</protein>
<proteinExistence type="inferred from homology"/>
<organism evidence="7">
    <name type="scientific">Fructobacillus tropaeoli</name>
    <dbReference type="NCBI Taxonomy" id="709323"/>
    <lineage>
        <taxon>Bacteria</taxon>
        <taxon>Bacillati</taxon>
        <taxon>Bacillota</taxon>
        <taxon>Bacilli</taxon>
        <taxon>Lactobacillales</taxon>
        <taxon>Lactobacillaceae</taxon>
        <taxon>Fructobacillus</taxon>
    </lineage>
</organism>
<keyword evidence="2 4" id="KW-0648">Protein biosynthesis</keyword>
<dbReference type="PIRSF" id="PIRSF006181">
    <property type="entry name" value="EbsC_YbaK"/>
    <property type="match status" value="1"/>
</dbReference>
<accession>A0A3F3HHL6</accession>
<dbReference type="PANTHER" id="PTHR30411">
    <property type="entry name" value="CYTOPLASMIC PROTEIN"/>
    <property type="match status" value="1"/>
</dbReference>
<dbReference type="EMBL" id="DF968085">
    <property type="protein sequence ID" value="GAP04763.1"/>
    <property type="molecule type" value="Genomic_DNA"/>
</dbReference>
<dbReference type="Proteomes" id="UP000064514">
    <property type="component" value="Unassembled WGS sequence"/>
</dbReference>
<reference evidence="6 8" key="2">
    <citation type="submission" date="2023-10" db="EMBL/GenBank/DDBJ databases">
        <authorList>
            <person name="Botero Cardona J."/>
        </authorList>
    </citation>
    <scope>NUCLEOTIDE SEQUENCE [LARGE SCALE GENOMIC DNA]</scope>
    <source>
        <strain evidence="6 8">R-53137</strain>
    </source>
</reference>
<keyword evidence="8" id="KW-1185">Reference proteome</keyword>
<evidence type="ECO:0000259" key="5">
    <source>
        <dbReference type="Pfam" id="PF04073"/>
    </source>
</evidence>
<dbReference type="InterPro" id="IPR007214">
    <property type="entry name" value="YbaK/aa-tRNA-synth-assoc-dom"/>
</dbReference>
<evidence type="ECO:0000256" key="4">
    <source>
        <dbReference type="PIRNR" id="PIRNR006181"/>
    </source>
</evidence>
<evidence type="ECO:0000313" key="8">
    <source>
        <dbReference type="Proteomes" id="UP001314262"/>
    </source>
</evidence>
<sequence>MAKKKKDKKTLPEQVLDKHGVAYEPLELNALDLSEDEIAAKMDELGIQQSDIFKTLAVKGDKTGPLVAVVPLTKRLDMKKLAAVSGNKKTHMLPLKELVATTGYVHGANNPVGIWHNHGFPIYFAKEAETADYFLVSAGELGRSDKLNPKELATMINAPFADLTETEA</sequence>
<dbReference type="AlphaFoldDB" id="A0A3F3HHL6"/>
<dbReference type="Gene3D" id="3.90.960.10">
    <property type="entry name" value="YbaK/aminoacyl-tRNA synthetase-associated domain"/>
    <property type="match status" value="1"/>
</dbReference>
<dbReference type="InterPro" id="IPR036754">
    <property type="entry name" value="YbaK/aa-tRNA-synt-asso_dom_sf"/>
</dbReference>
<dbReference type="Proteomes" id="UP001314262">
    <property type="component" value="Unassembled WGS sequence"/>
</dbReference>
<keyword evidence="3 4" id="KW-0456">Lyase</keyword>
<evidence type="ECO:0000256" key="2">
    <source>
        <dbReference type="ARBA" id="ARBA00022917"/>
    </source>
</evidence>
<dbReference type="GO" id="GO:0016829">
    <property type="term" value="F:lyase activity"/>
    <property type="evidence" value="ECO:0007669"/>
    <property type="project" value="UniProtKB-KW"/>
</dbReference>
<dbReference type="SUPFAM" id="SSF55826">
    <property type="entry name" value="YbaK/ProRS associated domain"/>
    <property type="match status" value="1"/>
</dbReference>
<dbReference type="RefSeq" id="WP_059394112.1">
    <property type="nucleotide sequence ID" value="NZ_BOJU01000006.1"/>
</dbReference>
<evidence type="ECO:0000313" key="6">
    <source>
        <dbReference type="EMBL" id="CAK1252954.1"/>
    </source>
</evidence>
<dbReference type="InterPro" id="IPR004369">
    <property type="entry name" value="Prolyl-tRNA_editing_YbaK/EbsC"/>
</dbReference>
<dbReference type="GO" id="GO:0006412">
    <property type="term" value="P:translation"/>
    <property type="evidence" value="ECO:0007669"/>
    <property type="project" value="UniProtKB-KW"/>
</dbReference>
<evidence type="ECO:0000256" key="1">
    <source>
        <dbReference type="ARBA" id="ARBA00009798"/>
    </source>
</evidence>
<feature type="domain" description="YbaK/aminoacyl-tRNA synthetase-associated" evidence="5">
    <location>
        <begin position="38"/>
        <end position="153"/>
    </location>
</feature>
<dbReference type="EC" id="4.2.-.-" evidence="4"/>
<dbReference type="CDD" id="cd00002">
    <property type="entry name" value="YbaK_deacylase"/>
    <property type="match status" value="1"/>
</dbReference>
<evidence type="ECO:0000256" key="3">
    <source>
        <dbReference type="ARBA" id="ARBA00023239"/>
    </source>
</evidence>
<name>A0A3F3HHL6_9LACO</name>
<gene>
    <name evidence="7" type="primary">ybaK</name>
    <name evidence="7" type="ORF">FTRO_0080340</name>
    <name evidence="6" type="ORF">R53137_KAKDMLNK_01447</name>
</gene>
<comment type="similarity">
    <text evidence="1 4">Belongs to the prolyl-tRNA editing family. YbaK/EbsC subfamily.</text>
</comment>
<dbReference type="Pfam" id="PF04073">
    <property type="entry name" value="tRNA_edit"/>
    <property type="match status" value="1"/>
</dbReference>
<dbReference type="STRING" id="709323.GCA_001047135_01328"/>
<evidence type="ECO:0000313" key="7">
    <source>
        <dbReference type="EMBL" id="GAP04763.1"/>
    </source>
</evidence>
<dbReference type="EMBL" id="CAUZLT010000006">
    <property type="protein sequence ID" value="CAK1252954.1"/>
    <property type="molecule type" value="Genomic_DNA"/>
</dbReference>
<dbReference type="GO" id="GO:0002161">
    <property type="term" value="F:aminoacyl-tRNA deacylase activity"/>
    <property type="evidence" value="ECO:0007669"/>
    <property type="project" value="InterPro"/>
</dbReference>